<evidence type="ECO:0000256" key="4">
    <source>
        <dbReference type="ARBA" id="ARBA00023172"/>
    </source>
</evidence>
<organism evidence="8 9">
    <name type="scientific">Quadrisphaera granulorum</name>
    <dbReference type="NCBI Taxonomy" id="317664"/>
    <lineage>
        <taxon>Bacteria</taxon>
        <taxon>Bacillati</taxon>
        <taxon>Actinomycetota</taxon>
        <taxon>Actinomycetes</taxon>
        <taxon>Kineosporiales</taxon>
        <taxon>Kineosporiaceae</taxon>
        <taxon>Quadrisphaera</taxon>
    </lineage>
</organism>
<dbReference type="InterPro" id="IPR050090">
    <property type="entry name" value="Tyrosine_recombinase_XerCD"/>
</dbReference>
<dbReference type="PANTHER" id="PTHR30349:SF41">
    <property type="entry name" value="INTEGRASE_RECOMBINASE PROTEIN MJ0367-RELATED"/>
    <property type="match status" value="1"/>
</dbReference>
<comment type="caution">
    <text evidence="8">The sequence shown here is derived from an EMBL/GenBank/DDBJ whole genome shotgun (WGS) entry which is preliminary data.</text>
</comment>
<dbReference type="InterPro" id="IPR044068">
    <property type="entry name" value="CB"/>
</dbReference>
<dbReference type="GO" id="GO:0003677">
    <property type="term" value="F:DNA binding"/>
    <property type="evidence" value="ECO:0007669"/>
    <property type="project" value="UniProtKB-UniRule"/>
</dbReference>
<dbReference type="PROSITE" id="PS51900">
    <property type="entry name" value="CB"/>
    <property type="match status" value="1"/>
</dbReference>
<dbReference type="EMBL" id="QGDQ01000015">
    <property type="protein sequence ID" value="PWJ52994.1"/>
    <property type="molecule type" value="Genomic_DNA"/>
</dbReference>
<dbReference type="PROSITE" id="PS51898">
    <property type="entry name" value="TYR_RECOMBINASE"/>
    <property type="match status" value="1"/>
</dbReference>
<accession>A0A316A854</accession>
<gene>
    <name evidence="8" type="ORF">BXY45_11511</name>
</gene>
<evidence type="ECO:0000313" key="9">
    <source>
        <dbReference type="Proteomes" id="UP000245469"/>
    </source>
</evidence>
<dbReference type="Pfam" id="PF00589">
    <property type="entry name" value="Phage_integrase"/>
    <property type="match status" value="1"/>
</dbReference>
<dbReference type="InterPro" id="IPR011010">
    <property type="entry name" value="DNA_brk_join_enz"/>
</dbReference>
<feature type="domain" description="Tyr recombinase" evidence="6">
    <location>
        <begin position="116"/>
        <end position="308"/>
    </location>
</feature>
<evidence type="ECO:0000259" key="7">
    <source>
        <dbReference type="PROSITE" id="PS51900"/>
    </source>
</evidence>
<keyword evidence="4" id="KW-0233">DNA recombination</keyword>
<evidence type="ECO:0000256" key="1">
    <source>
        <dbReference type="ARBA" id="ARBA00008857"/>
    </source>
</evidence>
<protein>
    <submittedName>
        <fullName evidence="8">Integrase/recombinase XerC/integrase/recombinase XerD</fullName>
    </submittedName>
</protein>
<evidence type="ECO:0000313" key="8">
    <source>
        <dbReference type="EMBL" id="PWJ52994.1"/>
    </source>
</evidence>
<dbReference type="Pfam" id="PF02899">
    <property type="entry name" value="Phage_int_SAM_1"/>
    <property type="match status" value="1"/>
</dbReference>
<reference evidence="8 9" key="1">
    <citation type="submission" date="2018-03" db="EMBL/GenBank/DDBJ databases">
        <title>Genomic Encyclopedia of Archaeal and Bacterial Type Strains, Phase II (KMG-II): from individual species to whole genera.</title>
        <authorList>
            <person name="Goeker M."/>
        </authorList>
    </citation>
    <scope>NUCLEOTIDE SEQUENCE [LARGE SCALE GENOMIC DNA]</scope>
    <source>
        <strain evidence="8 9">DSM 44889</strain>
    </source>
</reference>
<keyword evidence="9" id="KW-1185">Reference proteome</keyword>
<evidence type="ECO:0000256" key="2">
    <source>
        <dbReference type="ARBA" id="ARBA00022908"/>
    </source>
</evidence>
<evidence type="ECO:0000256" key="3">
    <source>
        <dbReference type="ARBA" id="ARBA00023125"/>
    </source>
</evidence>
<dbReference type="InterPro" id="IPR013762">
    <property type="entry name" value="Integrase-like_cat_sf"/>
</dbReference>
<evidence type="ECO:0000259" key="6">
    <source>
        <dbReference type="PROSITE" id="PS51898"/>
    </source>
</evidence>
<keyword evidence="3 5" id="KW-0238">DNA-binding</keyword>
<dbReference type="Gene3D" id="1.10.150.130">
    <property type="match status" value="1"/>
</dbReference>
<dbReference type="RefSeq" id="WP_146211180.1">
    <property type="nucleotide sequence ID" value="NZ_QGDQ01000015.1"/>
</dbReference>
<feature type="domain" description="Core-binding (CB)" evidence="7">
    <location>
        <begin position="9"/>
        <end position="95"/>
    </location>
</feature>
<dbReference type="GO" id="GO:0015074">
    <property type="term" value="P:DNA integration"/>
    <property type="evidence" value="ECO:0007669"/>
    <property type="project" value="UniProtKB-KW"/>
</dbReference>
<name>A0A316A854_9ACTN</name>
<dbReference type="GO" id="GO:0006310">
    <property type="term" value="P:DNA recombination"/>
    <property type="evidence" value="ECO:0007669"/>
    <property type="project" value="UniProtKB-KW"/>
</dbReference>
<proteinExistence type="inferred from homology"/>
<dbReference type="SUPFAM" id="SSF56349">
    <property type="entry name" value="DNA breaking-rejoining enzymes"/>
    <property type="match status" value="1"/>
</dbReference>
<dbReference type="OrthoDB" id="9803188at2"/>
<evidence type="ECO:0000256" key="5">
    <source>
        <dbReference type="PROSITE-ProRule" id="PRU01248"/>
    </source>
</evidence>
<dbReference type="InterPro" id="IPR004107">
    <property type="entry name" value="Integrase_SAM-like_N"/>
</dbReference>
<dbReference type="AlphaFoldDB" id="A0A316A854"/>
<dbReference type="PANTHER" id="PTHR30349">
    <property type="entry name" value="PHAGE INTEGRASE-RELATED"/>
    <property type="match status" value="1"/>
</dbReference>
<dbReference type="InterPro" id="IPR010998">
    <property type="entry name" value="Integrase_recombinase_N"/>
</dbReference>
<dbReference type="Proteomes" id="UP000245469">
    <property type="component" value="Unassembled WGS sequence"/>
</dbReference>
<sequence>MDHAPPGSSSLGDLVAAFAAHLRDYERLQPTTIHNYTTYLTSFLGYLSDVAAAAAGDITAAQLSGYLRAERDRGLAESSLQLRWYAVHAYYRYLRHHGYAGPSPLDSVRPPKARPVQRRDYVREEAEAILAAARRNAEQGTRKGQFDYAVMATLRYTGVRRGELVDADLRDLDLARRELTVVGKGRKRRTIPLPHAYVDVMSWYLEEVRPRLPESTALFANPRANLDGPFRGRTDGQTLERMVARYGDEAGVAGPHLPHRWRHTYATHLLRQGVDVAVVQKLLGHTSITTTSIYLHLVRGDLLAGVDKAFG</sequence>
<keyword evidence="2" id="KW-0229">DNA integration</keyword>
<dbReference type="InterPro" id="IPR002104">
    <property type="entry name" value="Integrase_catalytic"/>
</dbReference>
<dbReference type="Gene3D" id="1.10.443.10">
    <property type="entry name" value="Intergrase catalytic core"/>
    <property type="match status" value="1"/>
</dbReference>
<comment type="similarity">
    <text evidence="1">Belongs to the 'phage' integrase family.</text>
</comment>